<feature type="region of interest" description="Disordered" evidence="2">
    <location>
        <begin position="1562"/>
        <end position="1582"/>
    </location>
</feature>
<feature type="compositionally biased region" description="Basic and acidic residues" evidence="2">
    <location>
        <begin position="2816"/>
        <end position="2828"/>
    </location>
</feature>
<feature type="compositionally biased region" description="Basic and acidic residues" evidence="2">
    <location>
        <begin position="514"/>
        <end position="528"/>
    </location>
</feature>
<sequence>MRSMGDRITRTITQTNNHKPNDDDDSDPESVPLLPEHRAQTGQSNSGLSPLGETPGVEMDELVILNRKGLIDEDRFLSLPATTSATKCQTKVNGMESMCRQSQMGQICCHWKYTEHGSHRRRTFSFPQTSRPFRLYPLPRSEYVKPVCARCVTSRPHTRGTQFGDVRRTMSPHSSTLFAGLFDWVKGFFSRPASQATHTPSLVEEKPHKPHETKSRSYNTSSQRSSSVPVDKTKVSRPPSSMMPDLSSQVDISLDFQTDYNDPSRSAMSTTADTSPTFQTALQASELTKRVETATTYYTPRERMKSAPGPTDTLYGVLPEGNEPSPLRVATGMTPSMTSIFSVTGTTYHTPLAQPGTVGPTLTSDRQTLEGPVQPDQEYSRLGQETKSTGLNQMERSPPLGPRSSMGQTQGKSEGHLKSCSPSGITDELKLDVEVQVYLKEKEKDGPKRGTERSAVLTSIVSSEQTRSRPNTPINKLTREQRNVPTSVDTTVSLEVTISRPNSPQSQIYTANDKSAKPVEKQEPEHNNYVRSPQGIPRQVTTDVMQSPDVMVTPNPMMKVKKQTSIIASEPGIQPPADSRTLTPTPLVIANEQCDRSENITEVENLTQPRPYTTLTAYEMISASESSGAGRATPDENVDVQIAIRRRDQPLNDPTVGMTQKSLTPREPVNKEVLDCEQPDSYSVQSIALITSTPNRNTQMKGEISDDEVGIESREGNRTPEGSLSIPDDNKSVKSKRPTSIEIKQEITISHSPGASNRDVIIETDLQVTTPDVFQVYESEIPTRLDGEISTLMDQVITNEEEDDKLPVGTKEQMSRFIVYKTQQKRMNDQQPYEEFKLQETYNIHSDEKPLITDPQKITLLNLDPQMQVVPEQTVRSDVISETDETQREADMQNEQTDEPVLADTVMATDFYEVPRLVNAVQCMCLTEVDQCGPYACKGQQESYQELLLSPAIQKAYSEANGRLNSSKYMSQCEINVPEMQLDLNRPLEMEKEYLKSESGLRQYKAKPARDEENLQLDTAKIRDVLRQNALEREARDEVEKQAIMNTIVKQTNVDTKGEAQQTLQETTAAVPKHIPSPDHAKAIKEITYPETEVSEAVIKSNKEYELDSVLGTETHDEQDSRKGIRENVSQIRDHLQQTESTIDPYEGDRITEIVLTTHPIPIGARISERLETEQIDANEVPQQPRLLTGPNSETDYMILEQEQSYGTMTLPEQIMGENGQSDMEENARRSTTVAHTSRDKTITSDLALPEDMAKMIGSLPFEKDKLDSVALNVQSSTLALTHKLTEEQEPYSSEVLAEVKLTDTDTSHEKQKVEGEKASEARGCLSETVLPEVHKTADQSEMEESIKVVIADETFYPNKTLPHEVEWKNVGLSAELMSPSEARTEPHHQVNMFVNTQMKIQLESDDHKQPNEVERQKQLPGMEDKDEPVPITVESAQITKANQEHMGTPLNEAPTIEQRTRPVLESDTVNQTEEIQVEIRISEPMLEEHTTKSEYEPIVEVTVEVQLHISLDENMFTSREFTAKLREPPGTLRLESIQQKWIESTVKEPIVKDLMSLPNNLDQGALSTQNKPTGTQPSPIDDVEKTIQSSSLPAEIRCKMEPEGGSEAPTLQLSFRGSIEVMTKPPDWNAIDLIVSTETKVRTDTPRAVAGMDHSRDKENDIYATVSSELIDAVRNNPAERNVRLSNAEESKMISCKADVSIRREWNAADNTLAVWSAAKSSRTKDILQSPEMSSTEDMTSPETVIAIPSKPNTTETGECEHINDQQMELKNRSESCPPQAEQSESRRQEPAWQEMSTLNLAEIQKQKLENQKESWTQFEQSTSLLPEQGSILSLKDRSFTEDGSGKLSPLELLGGGNYVVEWANSDRLIAEREGSGRDIDISFRGKREEPIKLVIQPKFEDNLLQIVDTKESKRTESGEFGSVTQKRSHVNDGGLREQLSNQSETVDQQPTIDMETRKEPQTMVIPDEHVQKQVTKDKSTKESQMVTKPNGAGPSEIDASEQLELIPANKLSVESSPSIYFTALSSQPDLHKTGTTSAESDVQMELTQNEFEPNYVIQGQVYAFTTDDEPDIRTKVLKDNKMISDRKQPADRESVTFLTPLPLTKHGIGESEKLFAEQQNLQEQQEQLGKFDPYSVETERTSRKVLHVVTEQASTEHEKNVLSAPDTNKLDIQLNITQIQTLEILPDSSTSLEAKVCFHAQLTEVERILAKSDVCLQLSEVPENMGNFTEISNGTEQMSNAAHHSRPESEQEKRCIETMDVIKRDLDPLLNHSTEQIVVNIGITRGKTGLRGTNADDETKQLPIVTESLEVTRTDDGRTEEATHVDFASKFGQHGEAPDYLINDYNTEDEVHREQPTVYAIETDKAFVKNLRDLRMELQSFAEEKVTSVLSMQLFHSTRLVRSASTDVHEKIYNWSSEISLETSSRAGSSLSFPNYTDTGDVKGNPNRQILYARADQSPTGCAVNYRETERAQSSAGRPSSPLEWSLASTVYVPYSNQTTSSDSALPTSPTGHKLAQRSDTPICIERYKQPATLPSNHNVEKNVSHREYSNSNLPSPTDKPESEKPSSSSGPIHITISQKIQQGGQLVKDENRSYLIDSNTEPRSVISTTLLSDTRTAQEEATRPNSPTEDPSVIESEINQLTLARQLTDSALNKAISRLCTTTPTGISQSVPPGPGIDSAEDGEFVTVGRVAKVMTDGNIHMTSSVDIREQTRSPLTIALGAVPQSSVQMSPTNSPLSTQSPSTVIPQGRMEQNRPNRGTSVSMKTSIRMSSPKRHVTSSLSTHVSIEQDTARSVTQTGNIVSSSWVNNLSPVDRENETTEDQQHQLKTTMDIRLATKSCLIVGSQVVPRTPTGPQLALIGRVESPLSDRTNSPESRLVHNTQATYSQTGVDSQTAVSETQEMSVNVNTTEHRYSGMKTLEEPQCQLSTSLAVSSPAIPTYSDGRDLVSPDQETGESTRQCGQSVSITQEFIITKRMSVGNLRAENILNGSTIPVSKPVGKTEAGDLSNAPSQSIKPSIEFSPDITSVPESPTNAPRISPKPDEPPVELSAFSFLVSPPETSPRESTKQTNVITELSETVQQPEATGPWLDTMTLKKEELEEQIEGAYLVLSDETNAEQPNATTISSLRVGSEVDIPFSPSPEPTYDLPDILSPLSGETFSYGVMDDKVQSAPGALNEQMLAMEQEPSVEDDTYLGRTELSPTQDVKDILRPEETESSQDKQLRFVSHVQVNNEEVDTTKEQTKYMDEVYSPKLEVTGEAYMETAEGSRIPVECSVKVIYLGSTEAEPNKTMCHIEVITGPMAVDGEAISIGQVSDTKTSIPEDAREIVTMSNITVSPPDEYDVESYVPVRTNENEMIQEQNPQPLDPIEEMNLRTVSQIADIELEEKPHEFRPLVGTGERQKIEGGESSGGSTTNAEPLEHTVVTKVDTNVVSQAQSAGAEVKAGEQNLDIIPEPTNRTTSQIDECTVQDLVDAVVSRADASEPVIETGEQLKENINTYSTEMVITLPDGMTLAELKTPMMTLEIAVKVVEHGRKEIEQPLRSDEQAIISEAMSQMPINPTDLEVDIQGRQLLQTGEQEHQAAGEQIEGTTSTHTTHVSGTTLGPEPEVEEIKHMHETIESLPTSIDGESTNRLASSEQIQDTLAAAETIPFTETPKEGGHAGETAEEQEENTVAMQMDTRLEQPIQEIQREADSNKADGPAAWQAERGQNEEHVQVRPSEKPTVSETAVLEDTMAATDLEPVTESETHQQLVEPDQMEIRLSLTQEADQHHQPGQSRLTGELMEEKSVTEITEAEMDKQMQQTAAEQPSQLQLARTGQDDGATVAGYSQSDQPQTQQILMAHCTEEPGNEKIEIIQQISDAESSQHPRIESKSTVTHVTTEFTVHMKPGAQMEISIKSMPSAVPEQSAQEIYQLAPGSSPAQSQVLPSSDRKDERLEETSRMVENIASSALMGERTSSLNDLRTTLKQEDFEDEQLEQAEGKDEQVIGLTVGASREGTSVGEAFPIPQVAEANLGSGGSGMIAGLRNMDIRDPQGSEIDEQYAQLEVQKLIQLSQPAANSLEREVTQADGMVLHGAASEQSDVQIAHPMKVEAEQLLAELLEIGGESKPVNMLVQMAEKIVQLPDPMRIQLTECAKERRVDETDEETEMKLEKLDTVIRLAERVDSVLEKAKTQFVSQVKTEATVNTKEAREVSEQLGTTQPLSASPTEWILELSEDERRRLETAAKSVEGMASLTNEELSMLAEEAKVKLATGGDDLSTDERKRLEGIIKMAGQMNEMSDIEREKLIANLREMPEQTSELTTELRGPSDTDASAGVREQITDGPTEFVQPQQLSPLREAEISPPPEPVLAELLQLGSTLSLEEVVTNMAKRIASLTDLERKELKEKAKQRQTELNTQTAEEREKLEAVIELMEKMDIALNDAKAKFISQVVEESSGPQVSVSSSDTNKTRSQKSVASDQEVSHTGTTLRKALSELSQEEQTRLTAASKSPEGLASLTKEERTILAHEARSKLTNDGARLTEDERRELEAMVNIVEEMRTTKEQELAELTVRMRGQLSDATSEQTGAPPGPPVVETSVALINQLEIGQQLSGAEEIRITQTFTITTPTEMSEPDKLEQMETGELEALGIPLGPSATEVGVIQIERVTSGAQSETVHEMSSPDSDMQPINLQPVGTSSGGSESASQGHSKLNLAVKLLSMSEEERKDYIKSITDHLNDSTRALTDAETEYLWEALNMAKQISDMTPEERETLAVETQKQFARKEQSEQSEIEFGPGSEVLELSVRSTEGSRLSRTASKQTYDLAPEKPIMDKSIESPMAKEPQEELSKNTDSTAFDDDINLKEAPTQGLCQPELDSTLGSPNQTKRRKRGRRTQEDSDSLDRHYRSVIGTYRRITSVLDALILDTIRFMKRRIPPSSG</sequence>
<feature type="region of interest" description="Disordered" evidence="2">
    <location>
        <begin position="2501"/>
        <end position="2574"/>
    </location>
</feature>
<feature type="compositionally biased region" description="Basic and acidic residues" evidence="2">
    <location>
        <begin position="203"/>
        <end position="215"/>
    </location>
</feature>
<feature type="region of interest" description="Disordered" evidence="2">
    <location>
        <begin position="502"/>
        <end position="534"/>
    </location>
</feature>
<keyword evidence="4" id="KW-1185">Reference proteome</keyword>
<feature type="compositionally biased region" description="Polar residues" evidence="2">
    <location>
        <begin position="3027"/>
        <end position="3039"/>
    </location>
</feature>
<feature type="compositionally biased region" description="Polar residues" evidence="2">
    <location>
        <begin position="3804"/>
        <end position="3820"/>
    </location>
</feature>
<evidence type="ECO:0000313" key="3">
    <source>
        <dbReference type="EMBL" id="KAF7256328.1"/>
    </source>
</evidence>
<organism evidence="3 4">
    <name type="scientific">Paragonimus skrjabini miyazakii</name>
    <dbReference type="NCBI Taxonomy" id="59628"/>
    <lineage>
        <taxon>Eukaryota</taxon>
        <taxon>Metazoa</taxon>
        <taxon>Spiralia</taxon>
        <taxon>Lophotrochozoa</taxon>
        <taxon>Platyhelminthes</taxon>
        <taxon>Trematoda</taxon>
        <taxon>Digenea</taxon>
        <taxon>Plagiorchiida</taxon>
        <taxon>Troglotremata</taxon>
        <taxon>Troglotrematidae</taxon>
        <taxon>Paragonimus</taxon>
    </lineage>
</organism>
<feature type="region of interest" description="Disordered" evidence="2">
    <location>
        <begin position="3919"/>
        <end position="3941"/>
    </location>
</feature>
<feature type="compositionally biased region" description="Polar residues" evidence="2">
    <location>
        <begin position="4788"/>
        <end position="4804"/>
    </location>
</feature>
<feature type="coiled-coil region" evidence="1">
    <location>
        <begin position="4523"/>
        <end position="4550"/>
    </location>
</feature>
<feature type="region of interest" description="Disordered" evidence="2">
    <location>
        <begin position="2809"/>
        <end position="2828"/>
    </location>
</feature>
<feature type="compositionally biased region" description="Polar residues" evidence="2">
    <location>
        <begin position="4458"/>
        <end position="4473"/>
    </location>
</feature>
<feature type="region of interest" description="Disordered" evidence="2">
    <location>
        <begin position="2608"/>
        <end position="2636"/>
    </location>
</feature>
<feature type="compositionally biased region" description="Basic and acidic residues" evidence="2">
    <location>
        <begin position="3713"/>
        <end position="3725"/>
    </location>
</feature>
<feature type="region of interest" description="Disordered" evidence="2">
    <location>
        <begin position="3401"/>
        <end position="3420"/>
    </location>
</feature>
<feature type="compositionally biased region" description="Polar residues" evidence="2">
    <location>
        <begin position="4665"/>
        <end position="4692"/>
    </location>
</feature>
<protein>
    <submittedName>
        <fullName evidence="3">Uncharacterized protein</fullName>
    </submittedName>
</protein>
<feature type="compositionally biased region" description="Basic and acidic residues" evidence="2">
    <location>
        <begin position="1405"/>
        <end position="1418"/>
    </location>
</feature>
<feature type="region of interest" description="Disordered" evidence="2">
    <location>
        <begin position="1973"/>
        <end position="1998"/>
    </location>
</feature>
<feature type="region of interest" description="Disordered" evidence="2">
    <location>
        <begin position="3001"/>
        <end position="3048"/>
    </location>
</feature>
<feature type="compositionally biased region" description="Basic and acidic residues" evidence="2">
    <location>
        <begin position="442"/>
        <end position="452"/>
    </location>
</feature>
<feature type="region of interest" description="Disordered" evidence="2">
    <location>
        <begin position="1"/>
        <end position="55"/>
    </location>
</feature>
<feature type="compositionally biased region" description="Low complexity" evidence="2">
    <location>
        <begin position="4437"/>
        <end position="4450"/>
    </location>
</feature>
<evidence type="ECO:0000256" key="2">
    <source>
        <dbReference type="SAM" id="MobiDB-lite"/>
    </source>
</evidence>
<feature type="region of interest" description="Disordered" evidence="2">
    <location>
        <begin position="4437"/>
        <end position="4507"/>
    </location>
</feature>
<feature type="compositionally biased region" description="Polar residues" evidence="2">
    <location>
        <begin position="456"/>
        <end position="473"/>
    </location>
</feature>
<dbReference type="OrthoDB" id="6261909at2759"/>
<feature type="compositionally biased region" description="Basic and acidic residues" evidence="2">
    <location>
        <begin position="3208"/>
        <end position="3223"/>
    </location>
</feature>
<feature type="compositionally biased region" description="Polar residues" evidence="2">
    <location>
        <begin position="2757"/>
        <end position="2773"/>
    </location>
</feature>
<feature type="region of interest" description="Disordered" evidence="2">
    <location>
        <begin position="1405"/>
        <end position="1428"/>
    </location>
</feature>
<accession>A0A8S9YX10</accession>
<feature type="compositionally biased region" description="Low complexity" evidence="2">
    <location>
        <begin position="3593"/>
        <end position="3606"/>
    </location>
</feature>
<gene>
    <name evidence="3" type="ORF">EG68_06477</name>
</gene>
<feature type="region of interest" description="Disordered" evidence="2">
    <location>
        <begin position="196"/>
        <end position="247"/>
    </location>
</feature>
<feature type="region of interest" description="Disordered" evidence="2">
    <location>
        <begin position="3589"/>
        <end position="3609"/>
    </location>
</feature>
<feature type="coiled-coil region" evidence="1">
    <location>
        <begin position="4386"/>
        <end position="4431"/>
    </location>
</feature>
<feature type="compositionally biased region" description="Polar residues" evidence="2">
    <location>
        <begin position="2729"/>
        <end position="2749"/>
    </location>
</feature>
<feature type="compositionally biased region" description="Polar residues" evidence="2">
    <location>
        <begin position="2608"/>
        <end position="2618"/>
    </location>
</feature>
<keyword evidence="1" id="KW-0175">Coiled coil</keyword>
<feature type="region of interest" description="Disordered" evidence="2">
    <location>
        <begin position="3802"/>
        <end position="3839"/>
    </location>
</feature>
<comment type="caution">
    <text evidence="3">The sequence shown here is derived from an EMBL/GenBank/DDBJ whole genome shotgun (WGS) entry which is preliminary data.</text>
</comment>
<evidence type="ECO:0000256" key="1">
    <source>
        <dbReference type="SAM" id="Coils"/>
    </source>
</evidence>
<feature type="compositionally biased region" description="Basic and acidic residues" evidence="2">
    <location>
        <begin position="2541"/>
        <end position="2551"/>
    </location>
</feature>
<feature type="compositionally biased region" description="Polar residues" evidence="2">
    <location>
        <begin position="1562"/>
        <end position="1579"/>
    </location>
</feature>
<feature type="region of interest" description="Disordered" evidence="2">
    <location>
        <begin position="442"/>
        <end position="473"/>
    </location>
</feature>
<reference evidence="3" key="1">
    <citation type="submission" date="2019-07" db="EMBL/GenBank/DDBJ databases">
        <title>Annotation for the trematode Paragonimus miyazaki's.</title>
        <authorList>
            <person name="Choi Y.-J."/>
        </authorList>
    </citation>
    <scope>NUCLEOTIDE SEQUENCE</scope>
    <source>
        <strain evidence="3">Japan</strain>
    </source>
</reference>
<feature type="compositionally biased region" description="Basic and acidic residues" evidence="2">
    <location>
        <begin position="1973"/>
        <end position="1983"/>
    </location>
</feature>
<feature type="region of interest" description="Disordered" evidence="2">
    <location>
        <begin position="694"/>
        <end position="738"/>
    </location>
</feature>
<evidence type="ECO:0000313" key="4">
    <source>
        <dbReference type="Proteomes" id="UP000822476"/>
    </source>
</evidence>
<feature type="compositionally biased region" description="Polar residues" evidence="2">
    <location>
        <begin position="383"/>
        <end position="395"/>
    </location>
</feature>
<feature type="compositionally biased region" description="Polar residues" evidence="2">
    <location>
        <begin position="2781"/>
        <end position="2802"/>
    </location>
</feature>
<feature type="region of interest" description="Disordered" evidence="2">
    <location>
        <begin position="2729"/>
        <end position="2802"/>
    </location>
</feature>
<proteinExistence type="predicted"/>
<dbReference type="Proteomes" id="UP000822476">
    <property type="component" value="Unassembled WGS sequence"/>
</dbReference>
<dbReference type="EMBL" id="JTDE01003220">
    <property type="protein sequence ID" value="KAF7256328.1"/>
    <property type="molecule type" value="Genomic_DNA"/>
</dbReference>
<feature type="region of interest" description="Disordered" evidence="2">
    <location>
        <begin position="3192"/>
        <end position="3223"/>
    </location>
</feature>
<feature type="region of interest" description="Disordered" evidence="2">
    <location>
        <begin position="3697"/>
        <end position="3729"/>
    </location>
</feature>
<feature type="compositionally biased region" description="Polar residues" evidence="2">
    <location>
        <begin position="502"/>
        <end position="513"/>
    </location>
</feature>
<name>A0A8S9YX10_9TREM</name>
<feature type="compositionally biased region" description="Basic and acidic residues" evidence="2">
    <location>
        <begin position="4808"/>
        <end position="4818"/>
    </location>
</feature>
<feature type="compositionally biased region" description="Low complexity" evidence="2">
    <location>
        <begin position="216"/>
        <end position="227"/>
    </location>
</feature>
<feature type="region of interest" description="Disordered" evidence="2">
    <location>
        <begin position="4653"/>
        <end position="4692"/>
    </location>
</feature>
<feature type="region of interest" description="Disordered" evidence="2">
    <location>
        <begin position="4788"/>
        <end position="4883"/>
    </location>
</feature>
<feature type="compositionally biased region" description="Polar residues" evidence="2">
    <location>
        <begin position="2501"/>
        <end position="2513"/>
    </location>
</feature>
<feature type="region of interest" description="Disordered" evidence="2">
    <location>
        <begin position="1769"/>
        <end position="1793"/>
    </location>
</feature>
<feature type="region of interest" description="Disordered" evidence="2">
    <location>
        <begin position="350"/>
        <end position="424"/>
    </location>
</feature>